<evidence type="ECO:0000256" key="5">
    <source>
        <dbReference type="ARBA" id="ARBA00022840"/>
    </source>
</evidence>
<evidence type="ECO:0000256" key="8">
    <source>
        <dbReference type="PIRNR" id="PIRNR003128"/>
    </source>
</evidence>
<accession>A0ABW7DM12</accession>
<evidence type="ECO:0000256" key="4">
    <source>
        <dbReference type="ARBA" id="ARBA00022763"/>
    </source>
</evidence>
<keyword evidence="3" id="KW-0547">Nucleotide-binding</keyword>
<feature type="coiled-coil region" evidence="9">
    <location>
        <begin position="341"/>
        <end position="368"/>
    </location>
</feature>
<evidence type="ECO:0000313" key="12">
    <source>
        <dbReference type="Proteomes" id="UP001605989"/>
    </source>
</evidence>
<protein>
    <recommendedName>
        <fullName evidence="2 8">DNA repair protein RecN</fullName>
    </recommendedName>
    <alternativeName>
        <fullName evidence="7 8">Recombination protein N</fullName>
    </alternativeName>
</protein>
<gene>
    <name evidence="11" type="primary">recN</name>
    <name evidence="11" type="ORF">ACGTZG_04310</name>
</gene>
<keyword evidence="12" id="KW-1185">Reference proteome</keyword>
<comment type="similarity">
    <text evidence="1 8">Belongs to the RecN family.</text>
</comment>
<keyword evidence="5" id="KW-0067">ATP-binding</keyword>
<dbReference type="PIRSF" id="PIRSF003128">
    <property type="entry name" value="RecN"/>
    <property type="match status" value="1"/>
</dbReference>
<keyword evidence="4 8" id="KW-0227">DNA damage</keyword>
<reference evidence="11 12" key="1">
    <citation type="submission" date="2024-10" db="EMBL/GenBank/DDBJ databases">
        <authorList>
            <person name="Sang B.-I."/>
            <person name="Prabhaharan D."/>
        </authorList>
    </citation>
    <scope>NUCLEOTIDE SEQUENCE [LARGE SCALE GENOMIC DNA]</scope>
    <source>
        <strain evidence="11 12">MH</strain>
    </source>
</reference>
<feature type="domain" description="AAA+ ATPase" evidence="10">
    <location>
        <begin position="22"/>
        <end position="513"/>
    </location>
</feature>
<evidence type="ECO:0000256" key="2">
    <source>
        <dbReference type="ARBA" id="ARBA00021315"/>
    </source>
</evidence>
<evidence type="ECO:0000256" key="1">
    <source>
        <dbReference type="ARBA" id="ARBA00009441"/>
    </source>
</evidence>
<dbReference type="PANTHER" id="PTHR11059:SF0">
    <property type="entry name" value="DNA REPAIR PROTEIN RECN"/>
    <property type="match status" value="1"/>
</dbReference>
<dbReference type="InterPro" id="IPR038729">
    <property type="entry name" value="Rad50/SbcC_AAA"/>
</dbReference>
<comment type="function">
    <text evidence="8">May be involved in recombinational repair of damaged DNA.</text>
</comment>
<dbReference type="CDD" id="cd03241">
    <property type="entry name" value="ABC_RecN"/>
    <property type="match status" value="2"/>
</dbReference>
<proteinExistence type="inferred from homology"/>
<dbReference type="Gene3D" id="3.40.50.300">
    <property type="entry name" value="P-loop containing nucleotide triphosphate hydrolases"/>
    <property type="match status" value="2"/>
</dbReference>
<dbReference type="InterPro" id="IPR027417">
    <property type="entry name" value="P-loop_NTPase"/>
</dbReference>
<dbReference type="NCBIfam" id="TIGR00634">
    <property type="entry name" value="recN"/>
    <property type="match status" value="1"/>
</dbReference>
<dbReference type="InterPro" id="IPR003593">
    <property type="entry name" value="AAA+_ATPase"/>
</dbReference>
<keyword evidence="9" id="KW-0175">Coiled coil</keyword>
<name>A0ABW7DM12_9FIRM</name>
<organism evidence="11 12">
    <name type="scientific">Megasphaera hexanoica</name>
    <dbReference type="NCBI Taxonomy" id="1675036"/>
    <lineage>
        <taxon>Bacteria</taxon>
        <taxon>Bacillati</taxon>
        <taxon>Bacillota</taxon>
        <taxon>Negativicutes</taxon>
        <taxon>Veillonellales</taxon>
        <taxon>Veillonellaceae</taxon>
        <taxon>Megasphaera</taxon>
    </lineage>
</organism>
<dbReference type="PANTHER" id="PTHR11059">
    <property type="entry name" value="DNA REPAIR PROTEIN RECN"/>
    <property type="match status" value="1"/>
</dbReference>
<evidence type="ECO:0000313" key="11">
    <source>
        <dbReference type="EMBL" id="MFG6272405.1"/>
    </source>
</evidence>
<evidence type="ECO:0000256" key="6">
    <source>
        <dbReference type="ARBA" id="ARBA00023204"/>
    </source>
</evidence>
<sequence length="567" mass="63465">MMLQSLHIHNFALIEDLHISFADGVTILTGETGAGKSILLDAIGMLCGKRASASFVRQGTDAFLVEGAFFFLDKTGALGKVLEANHIEWEDGQLIISRKFHKSGRGSILVNGTLAPTSVVRAISAFLLDIHGQFDNQLIFDPAYHVTILDSLTPELKKVRREYDNMYLNWRDLCREAQKLQKDEGEKARLLSILDFQIKEIEGAQLKEKEDEELEEAINKASHSEHIKETLRTALYAFEGGERQKGMTEQLDEVHRSLEKASAYEPSFAGLAARVETLSYELEDIHDSVVRYADSFTFDENALDRMQSRLASIEKLKRKYGFTISDIMEFLKKAKADFSRLDQSESTLAELEKQIQQESRALRQKAGELMELRTAADKVFRKKMEDTLFRLGLINSRIAFHLEPMQDITAEGAAAIELYFSANKGEAMQPLAKIASGGEVSRIALALKANGPDSVEGRTMIFDEIDVGISGQTGLQVAAEIHKLSRRGQVFCITHLPQTAASADHHYFIYKKEKDGRTVTQVRKLSEEDHIREIARMFAGDDTSPASITAARQLICQVRGNISDCKK</sequence>
<dbReference type="SUPFAM" id="SSF52540">
    <property type="entry name" value="P-loop containing nucleoside triphosphate hydrolases"/>
    <property type="match status" value="1"/>
</dbReference>
<comment type="caution">
    <text evidence="11">The sequence shown here is derived from an EMBL/GenBank/DDBJ whole genome shotgun (WGS) entry which is preliminary data.</text>
</comment>
<dbReference type="SMART" id="SM00382">
    <property type="entry name" value="AAA"/>
    <property type="match status" value="1"/>
</dbReference>
<dbReference type="InterPro" id="IPR004604">
    <property type="entry name" value="DNA_recomb/repair_RecN"/>
</dbReference>
<keyword evidence="6 8" id="KW-0234">DNA repair</keyword>
<evidence type="ECO:0000259" key="10">
    <source>
        <dbReference type="SMART" id="SM00382"/>
    </source>
</evidence>
<evidence type="ECO:0000256" key="3">
    <source>
        <dbReference type="ARBA" id="ARBA00022741"/>
    </source>
</evidence>
<evidence type="ECO:0000256" key="7">
    <source>
        <dbReference type="ARBA" id="ARBA00033408"/>
    </source>
</evidence>
<dbReference type="Proteomes" id="UP001605989">
    <property type="component" value="Unassembled WGS sequence"/>
</dbReference>
<evidence type="ECO:0000256" key="9">
    <source>
        <dbReference type="SAM" id="Coils"/>
    </source>
</evidence>
<dbReference type="RefSeq" id="WP_307788652.1">
    <property type="nucleotide sequence ID" value="NZ_CP011940.1"/>
</dbReference>
<dbReference type="EMBL" id="JBIEKR010000003">
    <property type="protein sequence ID" value="MFG6272405.1"/>
    <property type="molecule type" value="Genomic_DNA"/>
</dbReference>
<dbReference type="Pfam" id="PF13476">
    <property type="entry name" value="AAA_23"/>
    <property type="match status" value="1"/>
</dbReference>